<dbReference type="Gene3D" id="3.30.870.10">
    <property type="entry name" value="Endonuclease Chain A"/>
    <property type="match status" value="2"/>
</dbReference>
<keyword evidence="6" id="KW-0269">Exonuclease</keyword>
<dbReference type="OrthoDB" id="47785at2759"/>
<dbReference type="GO" id="GO:0003697">
    <property type="term" value="F:single-stranded DNA binding"/>
    <property type="evidence" value="ECO:0007669"/>
    <property type="project" value="TreeGrafter"/>
</dbReference>
<dbReference type="Pfam" id="PF06087">
    <property type="entry name" value="Tyr-DNA_phospho"/>
    <property type="match status" value="1"/>
</dbReference>
<feature type="region of interest" description="Disordered" evidence="12">
    <location>
        <begin position="1"/>
        <end position="23"/>
    </location>
</feature>
<organism evidence="13">
    <name type="scientific">Saccharomyces paradoxus</name>
    <name type="common">Yeast</name>
    <name type="synonym">Saccharomyces douglasii</name>
    <dbReference type="NCBI Taxonomy" id="27291"/>
    <lineage>
        <taxon>Eukaryota</taxon>
        <taxon>Fungi</taxon>
        <taxon>Dikarya</taxon>
        <taxon>Ascomycota</taxon>
        <taxon>Saccharomycotina</taxon>
        <taxon>Saccharomycetes</taxon>
        <taxon>Saccharomycetales</taxon>
        <taxon>Saccharomycetaceae</taxon>
        <taxon>Saccharomyces</taxon>
    </lineage>
</organism>
<evidence type="ECO:0000256" key="4">
    <source>
        <dbReference type="ARBA" id="ARBA00022763"/>
    </source>
</evidence>
<feature type="binding site" evidence="10">
    <location>
        <position position="184"/>
    </location>
    <ligand>
        <name>substrate</name>
    </ligand>
</feature>
<evidence type="ECO:0000256" key="11">
    <source>
        <dbReference type="PIRSR" id="PIRSR610347-3"/>
    </source>
</evidence>
<dbReference type="GO" id="GO:0004527">
    <property type="term" value="F:exonuclease activity"/>
    <property type="evidence" value="ECO:0007669"/>
    <property type="project" value="UniProtKB-KW"/>
</dbReference>
<feature type="site" description="Interaction with DNA" evidence="11">
    <location>
        <position position="467"/>
    </location>
</feature>
<evidence type="ECO:0000256" key="5">
    <source>
        <dbReference type="ARBA" id="ARBA00022801"/>
    </source>
</evidence>
<feature type="binding site" evidence="10">
    <location>
        <position position="434"/>
    </location>
    <ligand>
        <name>substrate</name>
    </ligand>
</feature>
<evidence type="ECO:0000256" key="10">
    <source>
        <dbReference type="PIRSR" id="PIRSR610347-2"/>
    </source>
</evidence>
<evidence type="ECO:0000256" key="2">
    <source>
        <dbReference type="ARBA" id="ARBA00010205"/>
    </source>
</evidence>
<evidence type="ECO:0000313" key="13">
    <source>
        <dbReference type="RefSeq" id="XP_033764813.1"/>
    </source>
</evidence>
<keyword evidence="3" id="KW-0540">Nuclease</keyword>
<evidence type="ECO:0000256" key="12">
    <source>
        <dbReference type="SAM" id="MobiDB-lite"/>
    </source>
</evidence>
<proteinExistence type="inferred from homology"/>
<comment type="subcellular location">
    <subcellularLocation>
        <location evidence="1">Nucleus</location>
    </subcellularLocation>
</comment>
<evidence type="ECO:0000256" key="7">
    <source>
        <dbReference type="ARBA" id="ARBA00023204"/>
    </source>
</evidence>
<evidence type="ECO:0000256" key="6">
    <source>
        <dbReference type="ARBA" id="ARBA00022839"/>
    </source>
</evidence>
<dbReference type="VEuPathDB" id="FungiDB:SPAR_B03200"/>
<dbReference type="GeneID" id="54629004"/>
<evidence type="ECO:0000256" key="1">
    <source>
        <dbReference type="ARBA" id="ARBA00004123"/>
    </source>
</evidence>
<reference evidence="13" key="1">
    <citation type="journal article" date="2017" name="Nat. Genet.">
        <title>Contrasting evolutionary genome dynamics between domesticated and wild yeasts.</title>
        <authorList>
            <person name="Yue J.X."/>
            <person name="Li J."/>
            <person name="Aigrain L."/>
            <person name="Hallin J."/>
            <person name="Persson K."/>
            <person name="Oliver K."/>
            <person name="Bergstrom A."/>
            <person name="Coupland P."/>
            <person name="Warringer J."/>
            <person name="Lagomarsino M.C."/>
            <person name="Fischer G."/>
            <person name="Durbin R."/>
            <person name="Liti G."/>
        </authorList>
    </citation>
    <scope>NUCLEOTIDE SEQUENCE</scope>
    <source>
        <strain evidence="13">CBS432</strain>
    </source>
</reference>
<dbReference type="GO" id="GO:0005634">
    <property type="term" value="C:nucleus"/>
    <property type="evidence" value="ECO:0007669"/>
    <property type="project" value="UniProtKB-SubCell"/>
</dbReference>
<reference evidence="13" key="2">
    <citation type="submission" date="2020-01" db="EMBL/GenBank/DDBJ databases">
        <title>Population-level Yeast Reference Genomes.</title>
        <authorList>
            <person name="Yue J.-X."/>
        </authorList>
    </citation>
    <scope>NUCLEOTIDE SEQUENCE</scope>
    <source>
        <strain evidence="13">CBS432</strain>
    </source>
</reference>
<keyword evidence="8" id="KW-0539">Nucleus</keyword>
<feature type="active site" description="Nucleophile" evidence="9">
    <location>
        <position position="182"/>
    </location>
</feature>
<evidence type="ECO:0000256" key="8">
    <source>
        <dbReference type="ARBA" id="ARBA00023242"/>
    </source>
</evidence>
<reference evidence="13" key="3">
    <citation type="submission" date="2025-07" db="EMBL/GenBank/DDBJ databases">
        <authorList>
            <consortium name="NCBI Genome Project"/>
        </authorList>
    </citation>
    <scope>NUCLEOTIDE SEQUENCE</scope>
    <source>
        <strain evidence="13">CBS432</strain>
    </source>
</reference>
<reference evidence="13" key="4">
    <citation type="submission" date="2025-08" db="UniProtKB">
        <authorList>
            <consortium name="RefSeq"/>
        </authorList>
    </citation>
    <scope>IDENTIFICATION</scope>
    <source>
        <strain evidence="13">CBS432</strain>
    </source>
</reference>
<keyword evidence="7" id="KW-0234">DNA repair</keyword>
<gene>
    <name evidence="13" type="primary">TDP1</name>
    <name evidence="13" type="ORF">SPAR_B03200</name>
</gene>
<dbReference type="InterPro" id="IPR010347">
    <property type="entry name" value="Tdp1"/>
</dbReference>
<keyword evidence="4" id="KW-0227">DNA damage</keyword>
<dbReference type="PANTHER" id="PTHR12415">
    <property type="entry name" value="TYROSYL-DNA PHOSPHODIESTERASE 1"/>
    <property type="match status" value="1"/>
</dbReference>
<dbReference type="CDD" id="cd09196">
    <property type="entry name" value="PLDc_yTdp1_2"/>
    <property type="match status" value="1"/>
</dbReference>
<dbReference type="SUPFAM" id="SSF56024">
    <property type="entry name" value="Phospholipase D/nuclease"/>
    <property type="match status" value="2"/>
</dbReference>
<dbReference type="GO" id="GO:0003690">
    <property type="term" value="F:double-stranded DNA binding"/>
    <property type="evidence" value="ECO:0007669"/>
    <property type="project" value="TreeGrafter"/>
</dbReference>
<dbReference type="AlphaFoldDB" id="A0A8B8UM27"/>
<accession>A0A8B8UM27</accession>
<dbReference type="CDD" id="cd09194">
    <property type="entry name" value="PLDc_yTdp1_1"/>
    <property type="match status" value="1"/>
</dbReference>
<evidence type="ECO:0000256" key="9">
    <source>
        <dbReference type="PIRSR" id="PIRSR610347-1"/>
    </source>
</evidence>
<dbReference type="PANTHER" id="PTHR12415:SF0">
    <property type="entry name" value="TYROSYL-DNA PHOSPHODIESTERASE 1"/>
    <property type="match status" value="1"/>
</dbReference>
<comment type="similarity">
    <text evidence="2">Belongs to the tyrosyl-DNA phosphodiesterase family.</text>
</comment>
<protein>
    <submittedName>
        <fullName evidence="13">Tyrosyl-DNA phosphodiesterase 1</fullName>
    </submittedName>
</protein>
<name>A0A8B8UM27_SACPA</name>
<dbReference type="GO" id="GO:0017005">
    <property type="term" value="F:3'-tyrosyl-DNA phosphodiesterase activity"/>
    <property type="evidence" value="ECO:0007669"/>
    <property type="project" value="TreeGrafter"/>
</dbReference>
<feature type="active site" description="Proton donor/acceptor" evidence="9">
    <location>
        <position position="432"/>
    </location>
</feature>
<sequence length="544" mass="61926">MSQKTMLSGTKRKRSEVAEKVAQRWKSVRYSGEIEKKTPGGDNNNNDDCVIVSESNIIDLTDPEKDLDATVGTNDTAKSAVFKLMKSDFYERGDLVGEVDDMITLNDIFCTEKLKRSILFSFQYELDFLLRQFHPNVENITIVGQKGTIMPIEARSMDGALAGMLQKVKLIEITMPPYASHHTKLIINFYDNNECKIFLPSNNFTAMETNLPQQVCWCSPVLKIGKEELPVPFKKSLTEYLKSYHMRDIDELITKSVEGVNFAPLSELEFVYSTPSKFQSSGLLSFYNKLEALSSGTSTSDTAKHYLCQTSSIGTSLSRTRDENLWTHLMIPLFSGIMPSPVESTTGRRKAGILPTDVLMNEYSQKKIKPYIIFPTEQEFVTSPLRLSSSGWFHFQYLQKRSYYEMLRNKFKAFYKQDPVTITRRRGTTPAHSKFYMHCTTKSTEPCDASQVFKELEWCLYTSANLSQTAWGTISRKPRNYEAGVLYHSHRLAGTKKVTCRSFTRDQKDDAGTTTQVAVPFTLPVVPYDLAEDDCFCLARHEQD</sequence>
<dbReference type="GO" id="GO:0006281">
    <property type="term" value="P:DNA repair"/>
    <property type="evidence" value="ECO:0007669"/>
    <property type="project" value="UniProtKB-KW"/>
</dbReference>
<evidence type="ECO:0000256" key="3">
    <source>
        <dbReference type="ARBA" id="ARBA00022722"/>
    </source>
</evidence>
<dbReference type="KEGG" id="spao:SPAR_B03200"/>
<dbReference type="RefSeq" id="XP_033764813.1">
    <property type="nucleotide sequence ID" value="XM_033908922.1"/>
</dbReference>
<keyword evidence="5" id="KW-0378">Hydrolase</keyword>